<comment type="subcellular location">
    <subcellularLocation>
        <location evidence="1 6">Membrane</location>
        <topology evidence="1 6">Multi-pass membrane protein</topology>
    </subcellularLocation>
</comment>
<evidence type="ECO:0000256" key="6">
    <source>
        <dbReference type="RuleBase" id="RU367089"/>
    </source>
</evidence>
<dbReference type="PANTHER" id="PTHR12372:SF7">
    <property type="entry name" value="PROTEIN PECANEX"/>
    <property type="match status" value="1"/>
</dbReference>
<proteinExistence type="inferred from homology"/>
<name>A0ABY7FEG2_MYAAR</name>
<evidence type="ECO:0000256" key="3">
    <source>
        <dbReference type="ARBA" id="ARBA00022692"/>
    </source>
</evidence>
<accession>A0ABY7FEG2</accession>
<dbReference type="PANTHER" id="PTHR12372">
    <property type="entry name" value="PECANEX"/>
    <property type="match status" value="1"/>
</dbReference>
<evidence type="ECO:0000313" key="9">
    <source>
        <dbReference type="EMBL" id="WAR19967.1"/>
    </source>
</evidence>
<keyword evidence="5 6" id="KW-0472">Membrane</keyword>
<evidence type="ECO:0000256" key="4">
    <source>
        <dbReference type="ARBA" id="ARBA00022989"/>
    </source>
</evidence>
<evidence type="ECO:0000259" key="8">
    <source>
        <dbReference type="Pfam" id="PF05041"/>
    </source>
</evidence>
<evidence type="ECO:0000256" key="2">
    <source>
        <dbReference type="ARBA" id="ARBA00010170"/>
    </source>
</evidence>
<evidence type="ECO:0000313" key="10">
    <source>
        <dbReference type="Proteomes" id="UP001164746"/>
    </source>
</evidence>
<feature type="region of interest" description="Disordered" evidence="7">
    <location>
        <begin position="426"/>
        <end position="446"/>
    </location>
</feature>
<organism evidence="9 10">
    <name type="scientific">Mya arenaria</name>
    <name type="common">Soft-shell clam</name>
    <dbReference type="NCBI Taxonomy" id="6604"/>
    <lineage>
        <taxon>Eukaryota</taxon>
        <taxon>Metazoa</taxon>
        <taxon>Spiralia</taxon>
        <taxon>Lophotrochozoa</taxon>
        <taxon>Mollusca</taxon>
        <taxon>Bivalvia</taxon>
        <taxon>Autobranchia</taxon>
        <taxon>Heteroconchia</taxon>
        <taxon>Euheterodonta</taxon>
        <taxon>Imparidentia</taxon>
        <taxon>Neoheterodontei</taxon>
        <taxon>Myida</taxon>
        <taxon>Myoidea</taxon>
        <taxon>Myidae</taxon>
        <taxon>Mya</taxon>
    </lineage>
</organism>
<comment type="caution">
    <text evidence="6">Lacks conserved residue(s) required for the propagation of feature annotation.</text>
</comment>
<dbReference type="Pfam" id="PF05041">
    <property type="entry name" value="Pecanex_C"/>
    <property type="match status" value="1"/>
</dbReference>
<evidence type="ECO:0000256" key="1">
    <source>
        <dbReference type="ARBA" id="ARBA00004141"/>
    </source>
</evidence>
<dbReference type="InterPro" id="IPR007735">
    <property type="entry name" value="Pecanex_C"/>
</dbReference>
<dbReference type="Proteomes" id="UP001164746">
    <property type="component" value="Chromosome 11"/>
</dbReference>
<sequence length="556" mass="61958">MLFLQAGVSAFFSTPLNPFLGSAIFFTTKRVDHSNTRLSQQLDRKNTGADDNNLNSIFYEHLTRSLQHSLCGDLLMGRWGNAEQGDIFIMASDSLNALAPTVNSGKSRLSQKVLKIMKRWLAWEVVVTKYVLEGYSISDNNAASMVGVFDFRKVLIMYYVQSIIYYTVRSPRLEQWLENPTILEALEIVADDDYCDVDLTFSVHVDDDYDSQNSGISRKSFCSRHLDWIQYCTSRREKAVECRRDSPLVSLCFALITLISSVEFFLYGLHALFKGDFRITSSRDEWVFADMELLRRVVAPGVRMSLKLHQVNRECVRGLWAGQQQELIYLRNRNPERGSIQNAKQALRNMINSSCDQPIGYPIYVSPLTTSYSSTNEQYSSVVGGDLRQHCGASCSSGSVAFGEGDIPYSCTHQAAAAVLGQGGRGCGPPTTPGSNPGDLALTTRGNRGSLISTSSSATGKPHVSCIFENINLGRRIDVQWPQMEWRNNGGVNAWGSWSPAVGMEGTVVHRWIPCHWDVVRRSHVDKTILLVQIGDRYVPIGESGVTPVNVITEVC</sequence>
<gene>
    <name evidence="9" type="ORF">MAR_001805</name>
</gene>
<keyword evidence="10" id="KW-1185">Reference proteome</keyword>
<comment type="similarity">
    <text evidence="2 6">Belongs to the pecanex family.</text>
</comment>
<keyword evidence="3 6" id="KW-0812">Transmembrane</keyword>
<keyword evidence="4 6" id="KW-1133">Transmembrane helix</keyword>
<evidence type="ECO:0000256" key="5">
    <source>
        <dbReference type="ARBA" id="ARBA00023136"/>
    </source>
</evidence>
<feature type="transmembrane region" description="Helical" evidence="6">
    <location>
        <begin position="248"/>
        <end position="273"/>
    </location>
</feature>
<reference evidence="9" key="1">
    <citation type="submission" date="2022-11" db="EMBL/GenBank/DDBJ databases">
        <title>Centuries of genome instability and evolution in soft-shell clam transmissible cancer (bioRxiv).</title>
        <authorList>
            <person name="Hart S.F.M."/>
            <person name="Yonemitsu M.A."/>
            <person name="Giersch R.M."/>
            <person name="Beal B.F."/>
            <person name="Arriagada G."/>
            <person name="Davis B.W."/>
            <person name="Ostrander E.A."/>
            <person name="Goff S.P."/>
            <person name="Metzger M.J."/>
        </authorList>
    </citation>
    <scope>NUCLEOTIDE SEQUENCE</scope>
    <source>
        <strain evidence="9">MELC-2E11</strain>
        <tissue evidence="9">Siphon/mantle</tissue>
    </source>
</reference>
<dbReference type="EMBL" id="CP111022">
    <property type="protein sequence ID" value="WAR19967.1"/>
    <property type="molecule type" value="Genomic_DNA"/>
</dbReference>
<feature type="domain" description="Pecanex C-terminal" evidence="8">
    <location>
        <begin position="310"/>
        <end position="378"/>
    </location>
</feature>
<dbReference type="InterPro" id="IPR039797">
    <property type="entry name" value="Pecanex"/>
</dbReference>
<evidence type="ECO:0000256" key="7">
    <source>
        <dbReference type="SAM" id="MobiDB-lite"/>
    </source>
</evidence>
<protein>
    <recommendedName>
        <fullName evidence="6">Pecanex-like protein</fullName>
    </recommendedName>
</protein>